<dbReference type="STRING" id="28092.WM40_05945"/>
<keyword evidence="3" id="KW-0813">Transport</keyword>
<dbReference type="Proteomes" id="UP000033618">
    <property type="component" value="Unassembled WGS sequence"/>
</dbReference>
<evidence type="ECO:0000256" key="8">
    <source>
        <dbReference type="ARBA" id="ARBA00022982"/>
    </source>
</evidence>
<feature type="transmembrane region" description="Helical" evidence="12">
    <location>
        <begin position="326"/>
        <end position="350"/>
    </location>
</feature>
<dbReference type="GO" id="GO:0005886">
    <property type="term" value="C:plasma membrane"/>
    <property type="evidence" value="ECO:0007669"/>
    <property type="project" value="UniProtKB-SubCell"/>
</dbReference>
<proteinExistence type="inferred from homology"/>
<evidence type="ECO:0000256" key="4">
    <source>
        <dbReference type="ARBA" id="ARBA00022475"/>
    </source>
</evidence>
<evidence type="ECO:0000256" key="1">
    <source>
        <dbReference type="ARBA" id="ARBA00004651"/>
    </source>
</evidence>
<keyword evidence="5" id="KW-0349">Heme</keyword>
<dbReference type="AlphaFoldDB" id="A0A0F5K358"/>
<keyword evidence="11 12" id="KW-0472">Membrane</keyword>
<keyword evidence="6 12" id="KW-0812">Transmembrane</keyword>
<feature type="transmembrane region" description="Helical" evidence="12">
    <location>
        <begin position="160"/>
        <end position="184"/>
    </location>
</feature>
<organism evidence="13 14">
    <name type="scientific">Robbsia andropogonis</name>
    <dbReference type="NCBI Taxonomy" id="28092"/>
    <lineage>
        <taxon>Bacteria</taxon>
        <taxon>Pseudomonadati</taxon>
        <taxon>Pseudomonadota</taxon>
        <taxon>Betaproteobacteria</taxon>
        <taxon>Burkholderiales</taxon>
        <taxon>Burkholderiaceae</taxon>
        <taxon>Robbsia</taxon>
    </lineage>
</organism>
<keyword evidence="10" id="KW-0408">Iron</keyword>
<name>A0A0F5K358_9BURK</name>
<evidence type="ECO:0000256" key="7">
    <source>
        <dbReference type="ARBA" id="ARBA00022723"/>
    </source>
</evidence>
<dbReference type="InterPro" id="IPR003317">
    <property type="entry name" value="Cyt-d_oxidase_su2"/>
</dbReference>
<keyword evidence="8" id="KW-0249">Electron transport</keyword>
<dbReference type="OrthoDB" id="9776710at2"/>
<accession>A0A0F5K358</accession>
<dbReference type="EMBL" id="LAQU01000004">
    <property type="protein sequence ID" value="KKB64536.1"/>
    <property type="molecule type" value="Genomic_DNA"/>
</dbReference>
<protein>
    <submittedName>
        <fullName evidence="13">Cytochrome d ubiquinol oxidase subunit 2</fullName>
    </submittedName>
</protein>
<feature type="transmembrane region" description="Helical" evidence="12">
    <location>
        <begin position="252"/>
        <end position="272"/>
    </location>
</feature>
<feature type="transmembrane region" description="Helical" evidence="12">
    <location>
        <begin position="205"/>
        <end position="232"/>
    </location>
</feature>
<evidence type="ECO:0000256" key="6">
    <source>
        <dbReference type="ARBA" id="ARBA00022692"/>
    </source>
</evidence>
<sequence length="370" mass="39829">MDYTILKIIWWLLIGILLIGFALTDGFDMGVGALLPFIARTDTERRIVVNTVGATWEGNQVWFITAGGATFAAWPQVYATAFSGFYAALLLVLFSLFFRPVGFDYRSKVAHPAWRAFWDWGIFAGSAVPALVFGVAFGNLLLGTPFSLDADMRSTYQGTLFGLLSPFALLSGLLSVAMLVTHGAGFLTLKTDGVLLLRARRVQRVAALLSIALFALAGYAVSHHVVGLRLAADGTISRGVGFWMNNYARWPLAWLAPIVGFGGAILAALASLKSGNGAQKAGFAGSTLLIVGVIFTAGTSLFPFLMPSSIDVPSSLTVWNATSSQLTLQIMLVAVIVFLPLILIYTGWVYRVMRGRVTSADIARDSHSLY</sequence>
<evidence type="ECO:0000256" key="12">
    <source>
        <dbReference type="SAM" id="Phobius"/>
    </source>
</evidence>
<evidence type="ECO:0000256" key="11">
    <source>
        <dbReference type="ARBA" id="ARBA00023136"/>
    </source>
</evidence>
<comment type="subcellular location">
    <subcellularLocation>
        <location evidence="1">Cell membrane</location>
        <topology evidence="1">Multi-pass membrane protein</topology>
    </subcellularLocation>
</comment>
<dbReference type="NCBIfam" id="TIGR00203">
    <property type="entry name" value="cydB"/>
    <property type="match status" value="1"/>
</dbReference>
<dbReference type="Pfam" id="PF02322">
    <property type="entry name" value="Cyt_bd_oxida_II"/>
    <property type="match status" value="1"/>
</dbReference>
<keyword evidence="14" id="KW-1185">Reference proteome</keyword>
<dbReference type="PANTHER" id="PTHR43141">
    <property type="entry name" value="CYTOCHROME BD2 SUBUNIT II"/>
    <property type="match status" value="1"/>
</dbReference>
<evidence type="ECO:0000313" key="14">
    <source>
        <dbReference type="Proteomes" id="UP000033618"/>
    </source>
</evidence>
<keyword evidence="4" id="KW-1003">Cell membrane</keyword>
<reference evidence="13 14" key="1">
    <citation type="submission" date="2015-03" db="EMBL/GenBank/DDBJ databases">
        <title>Draft Genome Sequence of Burkholderia andropogonis type strain ICMP2807, isolated from Sorghum bicolor.</title>
        <authorList>
            <person name="Lopes-Santos L."/>
            <person name="Castro D.B."/>
            <person name="Ottoboni L.M."/>
            <person name="Park D."/>
            <person name="Weirc B.S."/>
            <person name="Destefano S.A."/>
        </authorList>
    </citation>
    <scope>NUCLEOTIDE SEQUENCE [LARGE SCALE GENOMIC DNA]</scope>
    <source>
        <strain evidence="13 14">ICMP2807</strain>
    </source>
</reference>
<comment type="caution">
    <text evidence="13">The sequence shown here is derived from an EMBL/GenBank/DDBJ whole genome shotgun (WGS) entry which is preliminary data.</text>
</comment>
<comment type="similarity">
    <text evidence="2">Belongs to the cytochrome ubiquinol oxidase subunit 2 family.</text>
</comment>
<evidence type="ECO:0000313" key="13">
    <source>
        <dbReference type="EMBL" id="KKB64536.1"/>
    </source>
</evidence>
<evidence type="ECO:0000256" key="3">
    <source>
        <dbReference type="ARBA" id="ARBA00022448"/>
    </source>
</evidence>
<dbReference type="GO" id="GO:0016682">
    <property type="term" value="F:oxidoreductase activity, acting on diphenols and related substances as donors, oxygen as acceptor"/>
    <property type="evidence" value="ECO:0007669"/>
    <property type="project" value="TreeGrafter"/>
</dbReference>
<feature type="transmembrane region" description="Helical" evidence="12">
    <location>
        <begin position="117"/>
        <end position="140"/>
    </location>
</feature>
<keyword evidence="9 12" id="KW-1133">Transmembrane helix</keyword>
<evidence type="ECO:0000256" key="10">
    <source>
        <dbReference type="ARBA" id="ARBA00023004"/>
    </source>
</evidence>
<dbReference type="GO" id="GO:0046872">
    <property type="term" value="F:metal ion binding"/>
    <property type="evidence" value="ECO:0007669"/>
    <property type="project" value="UniProtKB-KW"/>
</dbReference>
<dbReference type="PATRIC" id="fig|28092.6.peg.1416"/>
<dbReference type="RefSeq" id="WP_024904981.1">
    <property type="nucleotide sequence ID" value="NZ_CADFGU010000008.1"/>
</dbReference>
<dbReference type="GO" id="GO:0009055">
    <property type="term" value="F:electron transfer activity"/>
    <property type="evidence" value="ECO:0007669"/>
    <property type="project" value="TreeGrafter"/>
</dbReference>
<dbReference type="GO" id="GO:0019646">
    <property type="term" value="P:aerobic electron transport chain"/>
    <property type="evidence" value="ECO:0007669"/>
    <property type="project" value="TreeGrafter"/>
</dbReference>
<feature type="transmembrane region" description="Helical" evidence="12">
    <location>
        <begin position="77"/>
        <end position="97"/>
    </location>
</feature>
<keyword evidence="7" id="KW-0479">Metal-binding</keyword>
<dbReference type="GO" id="GO:0070069">
    <property type="term" value="C:cytochrome complex"/>
    <property type="evidence" value="ECO:0007669"/>
    <property type="project" value="TreeGrafter"/>
</dbReference>
<gene>
    <name evidence="13" type="ORF">WM40_05945</name>
</gene>
<evidence type="ECO:0000256" key="5">
    <source>
        <dbReference type="ARBA" id="ARBA00022617"/>
    </source>
</evidence>
<dbReference type="PIRSF" id="PIRSF000267">
    <property type="entry name" value="Cyt_oxidse_sub2"/>
    <property type="match status" value="1"/>
</dbReference>
<dbReference type="PANTHER" id="PTHR43141:SF5">
    <property type="entry name" value="CYTOCHROME BD-I UBIQUINOL OXIDASE SUBUNIT 2"/>
    <property type="match status" value="1"/>
</dbReference>
<evidence type="ECO:0000256" key="2">
    <source>
        <dbReference type="ARBA" id="ARBA00007543"/>
    </source>
</evidence>
<evidence type="ECO:0000256" key="9">
    <source>
        <dbReference type="ARBA" id="ARBA00022989"/>
    </source>
</evidence>
<feature type="transmembrane region" description="Helical" evidence="12">
    <location>
        <begin position="284"/>
        <end position="306"/>
    </location>
</feature>